<dbReference type="PANTHER" id="PTHR12360:SF12">
    <property type="entry name" value="TRANSCRIPTIONAL REPRESSOR NF-X1"/>
    <property type="match status" value="1"/>
</dbReference>
<protein>
    <submittedName>
        <fullName evidence="1">Uncharacterized protein</fullName>
    </submittedName>
</protein>
<dbReference type="PANTHER" id="PTHR12360">
    <property type="entry name" value="NUCLEAR TRANSCRIPTION FACTOR, X-BOX BINDING 1 NFX1"/>
    <property type="match status" value="1"/>
</dbReference>
<accession>A0ABS8S696</accession>
<name>A0ABS8S696_DATST</name>
<evidence type="ECO:0000313" key="2">
    <source>
        <dbReference type="Proteomes" id="UP000823775"/>
    </source>
</evidence>
<dbReference type="EMBL" id="JACEIK010000297">
    <property type="protein sequence ID" value="MCD7454318.1"/>
    <property type="molecule type" value="Genomic_DNA"/>
</dbReference>
<proteinExistence type="predicted"/>
<organism evidence="1 2">
    <name type="scientific">Datura stramonium</name>
    <name type="common">Jimsonweed</name>
    <name type="synonym">Common thornapple</name>
    <dbReference type="NCBI Taxonomy" id="4076"/>
    <lineage>
        <taxon>Eukaryota</taxon>
        <taxon>Viridiplantae</taxon>
        <taxon>Streptophyta</taxon>
        <taxon>Embryophyta</taxon>
        <taxon>Tracheophyta</taxon>
        <taxon>Spermatophyta</taxon>
        <taxon>Magnoliopsida</taxon>
        <taxon>eudicotyledons</taxon>
        <taxon>Gunneridae</taxon>
        <taxon>Pentapetalae</taxon>
        <taxon>asterids</taxon>
        <taxon>lamiids</taxon>
        <taxon>Solanales</taxon>
        <taxon>Solanaceae</taxon>
        <taxon>Solanoideae</taxon>
        <taxon>Datureae</taxon>
        <taxon>Datura</taxon>
    </lineage>
</organism>
<dbReference type="Proteomes" id="UP000823775">
    <property type="component" value="Unassembled WGS sequence"/>
</dbReference>
<keyword evidence="2" id="KW-1185">Reference proteome</keyword>
<comment type="caution">
    <text evidence="1">The sequence shown here is derived from an EMBL/GenBank/DDBJ whole genome shotgun (WGS) entry which is preliminary data.</text>
</comment>
<evidence type="ECO:0000313" key="1">
    <source>
        <dbReference type="EMBL" id="MCD7454318.1"/>
    </source>
</evidence>
<sequence length="235" mass="25174">MCQLPCSVSQLWHPPTHSCHFGDCTVCCSCSKECVGGHVILRTCLADQRTSDVTSFVGRPGSVVCMHVLGACHPSPCDVSAGPSNSSRASCGQTCGAPRRDCRHTSNVPYDAGGPIVDSVLEASIIQKLPSPLQPIEANGKKVPLGQRKLTCDDECAKMEKKKVLSDAFGAEAGLMRSSCAPNVERKRDAGGLIAAGGSFRKCSWLEPKDSLLCMLHPSLKLRTYTYSAKRLYCQ</sequence>
<dbReference type="InterPro" id="IPR034078">
    <property type="entry name" value="NFX1_fam"/>
</dbReference>
<reference evidence="1 2" key="1">
    <citation type="journal article" date="2021" name="BMC Genomics">
        <title>Datura genome reveals duplications of psychoactive alkaloid biosynthetic genes and high mutation rate following tissue culture.</title>
        <authorList>
            <person name="Rajewski A."/>
            <person name="Carter-House D."/>
            <person name="Stajich J."/>
            <person name="Litt A."/>
        </authorList>
    </citation>
    <scope>NUCLEOTIDE SEQUENCE [LARGE SCALE GENOMIC DNA]</scope>
    <source>
        <strain evidence="1">AR-01</strain>
    </source>
</reference>
<gene>
    <name evidence="1" type="ORF">HAX54_024330</name>
</gene>